<protein>
    <submittedName>
        <fullName evidence="3">Uncharacterized protein</fullName>
    </submittedName>
</protein>
<sequence length="274" mass="30186">MKIAIILCGLVAVAYCAPSSTAKPDTNVKQTSADGHRHHHRSGWGFPNPIVDRNVCDLDASVLVVVEGGRRGYNKARRVKCADVAAADEDSCMVCCQNAARRDSNIRNEDIFGFLTVIDHFEKDDDSWSRESHDDDYARRPTSDKRPKRQAEGETTDEAETVTAAAGEAEYGRKKGEQSLEDFEPIKNFKNLKCLCCAPRRQLPPPVVVPVPVPVYTPQYQQQYPQAAAPQQYQQAPALAQPVYQAQAAPAQYQPAQAPQPTYQAAAAAPVQNY</sequence>
<organism evidence="3 4">
    <name type="scientific">Pristionchus pacificus</name>
    <name type="common">Parasitic nematode worm</name>
    <dbReference type="NCBI Taxonomy" id="54126"/>
    <lineage>
        <taxon>Eukaryota</taxon>
        <taxon>Metazoa</taxon>
        <taxon>Ecdysozoa</taxon>
        <taxon>Nematoda</taxon>
        <taxon>Chromadorea</taxon>
        <taxon>Rhabditida</taxon>
        <taxon>Rhabditina</taxon>
        <taxon>Diplogasteromorpha</taxon>
        <taxon>Diplogasteroidea</taxon>
        <taxon>Neodiplogasteridae</taxon>
        <taxon>Pristionchus</taxon>
    </lineage>
</organism>
<evidence type="ECO:0000313" key="4">
    <source>
        <dbReference type="Proteomes" id="UP000005239"/>
    </source>
</evidence>
<feature type="region of interest" description="Disordered" evidence="1">
    <location>
        <begin position="253"/>
        <end position="274"/>
    </location>
</feature>
<keyword evidence="4" id="KW-1185">Reference proteome</keyword>
<feature type="compositionally biased region" description="Basic and acidic residues" evidence="1">
    <location>
        <begin position="125"/>
        <end position="152"/>
    </location>
</feature>
<gene>
    <name evidence="3" type="primary">WBGene00278121</name>
</gene>
<dbReference type="AlphaFoldDB" id="A0A454Y589"/>
<reference evidence="3" key="2">
    <citation type="submission" date="2022-06" db="UniProtKB">
        <authorList>
            <consortium name="EnsemblMetazoa"/>
        </authorList>
    </citation>
    <scope>IDENTIFICATION</scope>
    <source>
        <strain evidence="3">PS312</strain>
    </source>
</reference>
<feature type="region of interest" description="Disordered" evidence="1">
    <location>
        <begin position="125"/>
        <end position="174"/>
    </location>
</feature>
<feature type="signal peptide" evidence="2">
    <location>
        <begin position="1"/>
        <end position="16"/>
    </location>
</feature>
<evidence type="ECO:0000256" key="2">
    <source>
        <dbReference type="SAM" id="SignalP"/>
    </source>
</evidence>
<accession>A0A8R1UVJ0</accession>
<accession>A0A454Y589</accession>
<dbReference type="OrthoDB" id="5870816at2759"/>
<keyword evidence="2" id="KW-0732">Signal</keyword>
<name>A0A454Y589_PRIPA</name>
<dbReference type="EnsemblMetazoa" id="PPA39752.1">
    <property type="protein sequence ID" value="PPA39752.1"/>
    <property type="gene ID" value="WBGene00278121"/>
</dbReference>
<proteinExistence type="predicted"/>
<dbReference type="Proteomes" id="UP000005239">
    <property type="component" value="Unassembled WGS sequence"/>
</dbReference>
<evidence type="ECO:0000256" key="1">
    <source>
        <dbReference type="SAM" id="MobiDB-lite"/>
    </source>
</evidence>
<dbReference type="OMA" id="KCVCCAP"/>
<reference evidence="4" key="1">
    <citation type="journal article" date="2008" name="Nat. Genet.">
        <title>The Pristionchus pacificus genome provides a unique perspective on nematode lifestyle and parasitism.</title>
        <authorList>
            <person name="Dieterich C."/>
            <person name="Clifton S.W."/>
            <person name="Schuster L.N."/>
            <person name="Chinwalla A."/>
            <person name="Delehaunty K."/>
            <person name="Dinkelacker I."/>
            <person name="Fulton L."/>
            <person name="Fulton R."/>
            <person name="Godfrey J."/>
            <person name="Minx P."/>
            <person name="Mitreva M."/>
            <person name="Roeseler W."/>
            <person name="Tian H."/>
            <person name="Witte H."/>
            <person name="Yang S.P."/>
            <person name="Wilson R.K."/>
            <person name="Sommer R.J."/>
        </authorList>
    </citation>
    <scope>NUCLEOTIDE SEQUENCE [LARGE SCALE GENOMIC DNA]</scope>
    <source>
        <strain evidence="4">PS312</strain>
    </source>
</reference>
<feature type="chain" id="PRO_5043702907" evidence="2">
    <location>
        <begin position="17"/>
        <end position="274"/>
    </location>
</feature>
<evidence type="ECO:0000313" key="3">
    <source>
        <dbReference type="EnsemblMetazoa" id="PPA39752.1"/>
    </source>
</evidence>